<sequence>MKKSLLPPNEPQLLKFLETIYEKALEKSDLSSINTLPKTAPSELLLEIGRNFDMEIAGLSQEEMRKLLSSAMFIHKNSGTPSALKKALQSVFENVEIQEWFEYGGEPFTFRVKVSSSIKGNGKETFALLDSLIQKFKNVRSILDGVEYELHCKNKDFNANLSLSSESFSIYPYQVRDTQNTSRGSVGSAVCVYETLVSNISFLGVG</sequence>
<proteinExistence type="predicted"/>
<protein>
    <submittedName>
        <fullName evidence="1">Phage tail protein I</fullName>
    </submittedName>
</protein>
<dbReference type="InterPro" id="IPR006521">
    <property type="entry name" value="Tail_protein_I"/>
</dbReference>
<organism evidence="1 2">
    <name type="scientific">Helicobacter apodemus</name>
    <dbReference type="NCBI Taxonomy" id="135569"/>
    <lineage>
        <taxon>Bacteria</taxon>
        <taxon>Pseudomonadati</taxon>
        <taxon>Campylobacterota</taxon>
        <taxon>Epsilonproteobacteria</taxon>
        <taxon>Campylobacterales</taxon>
        <taxon>Helicobacteraceae</taxon>
        <taxon>Helicobacter</taxon>
    </lineage>
</organism>
<dbReference type="RefSeq" id="WP_052087262.1">
    <property type="nucleotide sequence ID" value="NZ_JRPC02000024.1"/>
</dbReference>
<dbReference type="Proteomes" id="UP000029920">
    <property type="component" value="Unassembled WGS sequence"/>
</dbReference>
<dbReference type="EMBL" id="JRPC02000024">
    <property type="protein sequence ID" value="TLE14468.1"/>
    <property type="molecule type" value="Genomic_DNA"/>
</dbReference>
<evidence type="ECO:0000313" key="2">
    <source>
        <dbReference type="Proteomes" id="UP000029920"/>
    </source>
</evidence>
<reference evidence="1 2" key="1">
    <citation type="journal article" date="2014" name="Genome Announc.">
        <title>Draft genome sequences of eight enterohepatic helicobacter species isolated from both laboratory and wild rodents.</title>
        <authorList>
            <person name="Sheh A."/>
            <person name="Shen Z."/>
            <person name="Fox J.G."/>
        </authorList>
    </citation>
    <scope>NUCLEOTIDE SEQUENCE [LARGE SCALE GENOMIC DNA]</scope>
    <source>
        <strain evidence="1 2">MIT-03-7007</strain>
    </source>
</reference>
<keyword evidence="2" id="KW-1185">Reference proteome</keyword>
<gene>
    <name evidence="1" type="ORF">LS72_008680</name>
</gene>
<evidence type="ECO:0000313" key="1">
    <source>
        <dbReference type="EMBL" id="TLE14468.1"/>
    </source>
</evidence>
<dbReference type="AlphaFoldDB" id="A0A4U8UH95"/>
<dbReference type="Pfam" id="PF09684">
    <property type="entry name" value="Tail_P2_I"/>
    <property type="match status" value="1"/>
</dbReference>
<comment type="caution">
    <text evidence="1">The sequence shown here is derived from an EMBL/GenBank/DDBJ whole genome shotgun (WGS) entry which is preliminary data.</text>
</comment>
<accession>A0A4U8UH95</accession>
<name>A0A4U8UH95_9HELI</name>
<dbReference type="NCBIfam" id="TIGR01634">
    <property type="entry name" value="tail_P2_I"/>
    <property type="match status" value="1"/>
</dbReference>